<evidence type="ECO:0000256" key="1">
    <source>
        <dbReference type="SAM" id="Coils"/>
    </source>
</evidence>
<dbReference type="Proteomes" id="UP000085678">
    <property type="component" value="Unplaced"/>
</dbReference>
<keyword evidence="1" id="KW-0175">Coiled coil</keyword>
<dbReference type="InParanoid" id="A0A1S3KCL7"/>
<feature type="compositionally biased region" description="Basic and acidic residues" evidence="2">
    <location>
        <begin position="41"/>
        <end position="50"/>
    </location>
</feature>
<dbReference type="GeneID" id="106180795"/>
<dbReference type="InterPro" id="IPR026205">
    <property type="entry name" value="PIBF1"/>
</dbReference>
<dbReference type="FunCoup" id="A0A1S3KCL7">
    <property type="interactions" value="79"/>
</dbReference>
<evidence type="ECO:0000256" key="2">
    <source>
        <dbReference type="SAM" id="MobiDB-lite"/>
    </source>
</evidence>
<dbReference type="Gene3D" id="1.10.287.1490">
    <property type="match status" value="1"/>
</dbReference>
<feature type="coiled-coil region" evidence="1">
    <location>
        <begin position="204"/>
        <end position="245"/>
    </location>
</feature>
<organism evidence="3 4">
    <name type="scientific">Lingula anatina</name>
    <name type="common">Brachiopod</name>
    <name type="synonym">Lingula unguis</name>
    <dbReference type="NCBI Taxonomy" id="7574"/>
    <lineage>
        <taxon>Eukaryota</taxon>
        <taxon>Metazoa</taxon>
        <taxon>Spiralia</taxon>
        <taxon>Lophotrochozoa</taxon>
        <taxon>Brachiopoda</taxon>
        <taxon>Linguliformea</taxon>
        <taxon>Lingulata</taxon>
        <taxon>Lingulida</taxon>
        <taxon>Linguloidea</taxon>
        <taxon>Lingulidae</taxon>
        <taxon>Lingula</taxon>
    </lineage>
</organism>
<feature type="compositionally biased region" description="Basic and acidic residues" evidence="2">
    <location>
        <begin position="1"/>
        <end position="15"/>
    </location>
</feature>
<dbReference type="GO" id="GO:0060271">
    <property type="term" value="P:cilium assembly"/>
    <property type="evidence" value="ECO:0007669"/>
    <property type="project" value="TreeGrafter"/>
</dbReference>
<dbReference type="PANTHER" id="PTHR18950">
    <property type="entry name" value="PROGESTERONE-INDUCED BLOCKING FACTOR 1"/>
    <property type="match status" value="1"/>
</dbReference>
<evidence type="ECO:0000313" key="3">
    <source>
        <dbReference type="Proteomes" id="UP000085678"/>
    </source>
</evidence>
<dbReference type="OrthoDB" id="299638at2759"/>
<name>A0A1S3KCL7_LINAN</name>
<feature type="region of interest" description="Disordered" evidence="2">
    <location>
        <begin position="1"/>
        <end position="50"/>
    </location>
</feature>
<protein>
    <submittedName>
        <fullName evidence="4">Progesterone-induced-blocking factor 1 isoform X3</fullName>
    </submittedName>
</protein>
<accession>A0A1S3KCL7</accession>
<keyword evidence="3" id="KW-1185">Reference proteome</keyword>
<gene>
    <name evidence="4" type="primary">LOC106180795</name>
</gene>
<dbReference type="GO" id="GO:0005815">
    <property type="term" value="C:microtubule organizing center"/>
    <property type="evidence" value="ECO:0007669"/>
    <property type="project" value="TreeGrafter"/>
</dbReference>
<sequence length="709" mass="82905">MPRKKKEDTVSHLDDLSGFDTTTGTELSSLTLSHSPSLSEAHSKTEKRERVNKQELVSKQLAHDFQLLKIEVSQKNLLIDQIKSEHAEKVEELEENLSDALHRGQIVQARLDTQLHLHQAEARKQHADTQQELQGILTKQKKLEEANALLLQRTARVKEELQSDLTLSHEKYMHMKALHEDQLSIADFVAIRLYESTEPLKSEVAQQKQHIRHHQGEVHQLQNELEQWREKYSQAESSIQSLNVKCHQLSLALTDTKSEIQHDNYKINNYDAVKSERDQLSGDCTDLKQAAGYLEAANQALTQERDDLKKQLSALQQTLVLTNKDKDYLSKQMVEKNHKYKYAEEQRHVLVDQLEKMKQQREDMYEKYVSVRDQYKTEYERRLQEEIDHLRKQTDAEVGRLRSGTKEMYEQEIRSLREARDMALMERERIQTSERELRDRCDTLQAEYQTLQSDLNTKISDIHNQLRLKTFELERSQLLYEETLKNFKASQLDKEKIQKKLEVVTQDVMTLESSSTQRVQELENECSHLRQQLTAYQQIEQHLDDVMLQAAEIGDDIEAERVISAYESQFPVQTTAKRHLQQSVRLAQRVLSLQKKNTTLQDDLEKETKKRNQLEGMLEESSSLLQSLQQPQTYLIEVMRNKDGKIQELTKDSNQLKEEIKQLHKERKDLLTSKQQLAADLEKLLGHGEELRGMKETLRSTLTARTAYR</sequence>
<feature type="compositionally biased region" description="Low complexity" evidence="2">
    <location>
        <begin position="21"/>
        <end position="39"/>
    </location>
</feature>
<feature type="coiled-coil region" evidence="1">
    <location>
        <begin position="512"/>
        <end position="539"/>
    </location>
</feature>
<dbReference type="PANTHER" id="PTHR18950:SF0">
    <property type="entry name" value="PROGESTERONE IMMUNOMODULATORY BINDING FACTOR 1"/>
    <property type="match status" value="1"/>
</dbReference>
<reference evidence="4" key="1">
    <citation type="submission" date="2025-08" db="UniProtKB">
        <authorList>
            <consortium name="RefSeq"/>
        </authorList>
    </citation>
    <scope>IDENTIFICATION</scope>
    <source>
        <tissue evidence="4">Gonads</tissue>
    </source>
</reference>
<proteinExistence type="predicted"/>
<dbReference type="RefSeq" id="XP_013420380.1">
    <property type="nucleotide sequence ID" value="XM_013564926.2"/>
</dbReference>
<evidence type="ECO:0000313" key="4">
    <source>
        <dbReference type="RefSeq" id="XP_013420380.1"/>
    </source>
</evidence>
<feature type="coiled-coil region" evidence="1">
    <location>
        <begin position="406"/>
        <end position="454"/>
    </location>
</feature>
<dbReference type="STRING" id="7574.A0A1S3KCL7"/>
<feature type="coiled-coil region" evidence="1">
    <location>
        <begin position="291"/>
        <end position="374"/>
    </location>
</feature>
<dbReference type="AlphaFoldDB" id="A0A1S3KCL7"/>
<feature type="coiled-coil region" evidence="1">
    <location>
        <begin position="590"/>
        <end position="680"/>
    </location>
</feature>